<dbReference type="AlphaFoldDB" id="A0A5J4U0V0"/>
<name>A0A5J4U0V0_9EUKA</name>
<comment type="caution">
    <text evidence="1">The sequence shown here is derived from an EMBL/GenBank/DDBJ whole genome shotgun (WGS) entry which is preliminary data.</text>
</comment>
<proteinExistence type="predicted"/>
<feature type="non-terminal residue" evidence="1">
    <location>
        <position position="1"/>
    </location>
</feature>
<evidence type="ECO:0000313" key="2">
    <source>
        <dbReference type="Proteomes" id="UP000324800"/>
    </source>
</evidence>
<reference evidence="1 2" key="1">
    <citation type="submission" date="2019-03" db="EMBL/GenBank/DDBJ databases">
        <title>Single cell metagenomics reveals metabolic interactions within the superorganism composed of flagellate Streblomastix strix and complex community of Bacteroidetes bacteria on its surface.</title>
        <authorList>
            <person name="Treitli S.C."/>
            <person name="Kolisko M."/>
            <person name="Husnik F."/>
            <person name="Keeling P."/>
            <person name="Hampl V."/>
        </authorList>
    </citation>
    <scope>NUCLEOTIDE SEQUENCE [LARGE SCALE GENOMIC DNA]</scope>
    <source>
        <strain evidence="1">ST1C</strain>
    </source>
</reference>
<protein>
    <submittedName>
        <fullName evidence="1">Uncharacterized protein</fullName>
    </submittedName>
</protein>
<dbReference type="EMBL" id="SNRW01022697">
    <property type="protein sequence ID" value="KAA6363601.1"/>
    <property type="molecule type" value="Genomic_DNA"/>
</dbReference>
<organism evidence="1 2">
    <name type="scientific">Streblomastix strix</name>
    <dbReference type="NCBI Taxonomy" id="222440"/>
    <lineage>
        <taxon>Eukaryota</taxon>
        <taxon>Metamonada</taxon>
        <taxon>Preaxostyla</taxon>
        <taxon>Oxymonadida</taxon>
        <taxon>Streblomastigidae</taxon>
        <taxon>Streblomastix</taxon>
    </lineage>
</organism>
<accession>A0A5J4U0V0</accession>
<evidence type="ECO:0000313" key="1">
    <source>
        <dbReference type="EMBL" id="KAA6363601.1"/>
    </source>
</evidence>
<gene>
    <name evidence="1" type="ORF">EZS28_040871</name>
</gene>
<sequence>QMVSQKVQLIFSRKTAASLALASFPSCYSRIRYLFSQMVQFTSSIMCRNLGLSSFLSNLGPIEQDHTQQMRPARLKKGG</sequence>
<dbReference type="Proteomes" id="UP000324800">
    <property type="component" value="Unassembled WGS sequence"/>
</dbReference>